<dbReference type="InterPro" id="IPR011990">
    <property type="entry name" value="TPR-like_helical_dom_sf"/>
</dbReference>
<dbReference type="Proteomes" id="UP000641932">
    <property type="component" value="Unassembled WGS sequence"/>
</dbReference>
<dbReference type="RefSeq" id="WP_189131130.1">
    <property type="nucleotide sequence ID" value="NZ_BMMS01000007.1"/>
</dbReference>
<comment type="caution">
    <text evidence="2">The sequence shown here is derived from an EMBL/GenBank/DDBJ whole genome shotgun (WGS) entry which is preliminary data.</text>
</comment>
<keyword evidence="3" id="KW-1185">Reference proteome</keyword>
<accession>A0A917ZMV0</accession>
<evidence type="ECO:0000313" key="2">
    <source>
        <dbReference type="EMBL" id="GGO85410.1"/>
    </source>
</evidence>
<feature type="region of interest" description="Disordered" evidence="1">
    <location>
        <begin position="138"/>
        <end position="185"/>
    </location>
</feature>
<dbReference type="SUPFAM" id="SSF48452">
    <property type="entry name" value="TPR-like"/>
    <property type="match status" value="1"/>
</dbReference>
<reference evidence="2" key="1">
    <citation type="journal article" date="2014" name="Int. J. Syst. Evol. Microbiol.">
        <title>Complete genome sequence of Corynebacterium casei LMG S-19264T (=DSM 44701T), isolated from a smear-ripened cheese.</title>
        <authorList>
            <consortium name="US DOE Joint Genome Institute (JGI-PGF)"/>
            <person name="Walter F."/>
            <person name="Albersmeier A."/>
            <person name="Kalinowski J."/>
            <person name="Ruckert C."/>
        </authorList>
    </citation>
    <scope>NUCLEOTIDE SEQUENCE</scope>
    <source>
        <strain evidence="2">CGMCC 4.7201</strain>
    </source>
</reference>
<organism evidence="2 3">
    <name type="scientific">Wenjunlia tyrosinilytica</name>
    <dbReference type="NCBI Taxonomy" id="1544741"/>
    <lineage>
        <taxon>Bacteria</taxon>
        <taxon>Bacillati</taxon>
        <taxon>Actinomycetota</taxon>
        <taxon>Actinomycetes</taxon>
        <taxon>Kitasatosporales</taxon>
        <taxon>Streptomycetaceae</taxon>
        <taxon>Wenjunlia</taxon>
    </lineage>
</organism>
<evidence type="ECO:0000313" key="3">
    <source>
        <dbReference type="Proteomes" id="UP000641932"/>
    </source>
</evidence>
<name>A0A917ZMV0_9ACTN</name>
<reference evidence="2" key="2">
    <citation type="submission" date="2020-09" db="EMBL/GenBank/DDBJ databases">
        <authorList>
            <person name="Sun Q."/>
            <person name="Zhou Y."/>
        </authorList>
    </citation>
    <scope>NUCLEOTIDE SEQUENCE</scope>
    <source>
        <strain evidence="2">CGMCC 4.7201</strain>
    </source>
</reference>
<gene>
    <name evidence="2" type="ORF">GCM10012280_19120</name>
</gene>
<feature type="compositionally biased region" description="Acidic residues" evidence="1">
    <location>
        <begin position="470"/>
        <end position="481"/>
    </location>
</feature>
<dbReference type="Gene3D" id="1.25.40.10">
    <property type="entry name" value="Tetratricopeptide repeat domain"/>
    <property type="match status" value="1"/>
</dbReference>
<protein>
    <recommendedName>
        <fullName evidence="4">Tetratricopeptide repeat protein</fullName>
    </recommendedName>
</protein>
<evidence type="ECO:0008006" key="4">
    <source>
        <dbReference type="Google" id="ProtNLM"/>
    </source>
</evidence>
<dbReference type="AlphaFoldDB" id="A0A917ZMV0"/>
<feature type="compositionally biased region" description="Basic and acidic residues" evidence="1">
    <location>
        <begin position="141"/>
        <end position="155"/>
    </location>
</feature>
<dbReference type="EMBL" id="BMMS01000007">
    <property type="protein sequence ID" value="GGO85410.1"/>
    <property type="molecule type" value="Genomic_DNA"/>
</dbReference>
<evidence type="ECO:0000256" key="1">
    <source>
        <dbReference type="SAM" id="MobiDB-lite"/>
    </source>
</evidence>
<feature type="region of interest" description="Disordered" evidence="1">
    <location>
        <begin position="459"/>
        <end position="481"/>
    </location>
</feature>
<sequence length="481" mass="50550">MDGGGTTDTSVHPLAHIRRSRGWSYQELARVVADNARALGVPMAARREKVWRWEHWGVVPEPDSQRALARALGVPQRELDARPWPGWLPVPGRLPEGLRWTPEGTLVALRSLLGEAAQDAREYPPAAGQALREAMAVPDWAEPRVPEPRVPEPRVPEPGAPAPSPEESGASARAHDEDGATAGAGTADWLRAGVLGLRQLGDRLGGAVVRDRVEADLRIVADLLQRDGPREESARPLHQVAAELARLGGAAAFEAGRNGSAQRLLLTGLRAAHSAGDRSAAAGILAELSRQALLDGRPGDALAAVRAADAAAGVAARGRVPALLAVRRARVLAALRDEKGFRGALGRAEELLGTAADGEDPSWACSFDAAELHAEAGAALLDLGHPQEALEQLERALADLDPGRRAERALLWAAVATARLRAGDAEGADESAAQATRLCDDGATARLRDAVEALKSELRKASDDLGAADGTEDCADEPLPA</sequence>
<proteinExistence type="predicted"/>